<evidence type="ECO:0000259" key="1">
    <source>
        <dbReference type="Pfam" id="PF14292"/>
    </source>
</evidence>
<dbReference type="Proteomes" id="UP000297861">
    <property type="component" value="Unassembled WGS sequence"/>
</dbReference>
<dbReference type="InterPro" id="IPR025970">
    <property type="entry name" value="SusE"/>
</dbReference>
<dbReference type="Pfam" id="PF14292">
    <property type="entry name" value="SusE"/>
    <property type="match status" value="1"/>
</dbReference>
<dbReference type="AlphaFoldDB" id="A0A4Y8L2P0"/>
<dbReference type="OrthoDB" id="975117at2"/>
<organism evidence="2 3">
    <name type="scientific">Dysgonomonas capnocytophagoides</name>
    <dbReference type="NCBI Taxonomy" id="45254"/>
    <lineage>
        <taxon>Bacteria</taxon>
        <taxon>Pseudomonadati</taxon>
        <taxon>Bacteroidota</taxon>
        <taxon>Bacteroidia</taxon>
        <taxon>Bacteroidales</taxon>
        <taxon>Dysgonomonadaceae</taxon>
        <taxon>Dysgonomonas</taxon>
    </lineage>
</organism>
<feature type="domain" description="SusE outer membrane protein" evidence="1">
    <location>
        <begin position="7"/>
        <end position="113"/>
    </location>
</feature>
<sequence>MTACGSDDMEFKNAEVSEVTKLYEPTDGKAINLTSSGSLYFSWEPALAQDGGAALYEVYFDKAGGDFSSPLYILSSDLNGYSNGADISHKILNKIAALAGAEPGETITLSWAVASSRGINPKISKMSSSLTVTRIEGLEDPGQVYITGAGTEAGSDLANALPLHRIGDGEYEIYVKLVSGASYTFVDSKSGSPASYYIDENSKLKEGSDAVANTLDGVYRIKIDFGSASASSPVKIEEVGYWFCPTNKTEWKLAYEGKGVWKGAGPVNFKVESWGGDERYKFRVITKDLKGVEALEDWGPANAGEDGKPSGTASYYNLAIYTSVSQWDHKWKFANDFNGKTVTLTVKMTGDTYTHEVSL</sequence>
<name>A0A4Y8L2P0_9BACT</name>
<reference evidence="2 3" key="1">
    <citation type="submission" date="2019-03" db="EMBL/GenBank/DDBJ databases">
        <title>San Antonio Military Medical Center submission to MRSN (WRAIR), pending publication.</title>
        <authorList>
            <person name="Blyth D.M."/>
            <person name="Mccarthy S.L."/>
            <person name="Schall S.E."/>
            <person name="Stam J.A."/>
            <person name="Ong A.C."/>
            <person name="Mcgann P.T."/>
        </authorList>
    </citation>
    <scope>NUCLEOTIDE SEQUENCE [LARGE SCALE GENOMIC DNA]</scope>
    <source>
        <strain evidence="2 3">MRSN571793</strain>
    </source>
</reference>
<gene>
    <name evidence="2" type="ORF">E2605_10155</name>
</gene>
<evidence type="ECO:0000313" key="2">
    <source>
        <dbReference type="EMBL" id="TFD96547.1"/>
    </source>
</evidence>
<comment type="caution">
    <text evidence="2">The sequence shown here is derived from an EMBL/GenBank/DDBJ whole genome shotgun (WGS) entry which is preliminary data.</text>
</comment>
<protein>
    <recommendedName>
        <fullName evidence="1">SusE outer membrane protein domain-containing protein</fullName>
    </recommendedName>
</protein>
<proteinExistence type="predicted"/>
<dbReference type="STRING" id="1121485.GCA_000426485_01862"/>
<keyword evidence="3" id="KW-1185">Reference proteome</keyword>
<accession>A0A4Y8L2P0</accession>
<dbReference type="EMBL" id="SOML01000005">
    <property type="protein sequence ID" value="TFD96547.1"/>
    <property type="molecule type" value="Genomic_DNA"/>
</dbReference>
<evidence type="ECO:0000313" key="3">
    <source>
        <dbReference type="Proteomes" id="UP000297861"/>
    </source>
</evidence>